<dbReference type="InterPro" id="IPR021369">
    <property type="entry name" value="DUF2985"/>
</dbReference>
<keyword evidence="2" id="KW-0812">Transmembrane</keyword>
<evidence type="ECO:0000313" key="4">
    <source>
        <dbReference type="RefSeq" id="XP_033464380.1"/>
    </source>
</evidence>
<feature type="transmembrane region" description="Helical" evidence="2">
    <location>
        <begin position="365"/>
        <end position="387"/>
    </location>
</feature>
<evidence type="ECO:0000313" key="3">
    <source>
        <dbReference type="Proteomes" id="UP000504637"/>
    </source>
</evidence>
<dbReference type="Proteomes" id="UP000504637">
    <property type="component" value="Unplaced"/>
</dbReference>
<dbReference type="RefSeq" id="XP_033464380.1">
    <property type="nucleotide sequence ID" value="XM_033600738.1"/>
</dbReference>
<feature type="transmembrane region" description="Helical" evidence="2">
    <location>
        <begin position="206"/>
        <end position="223"/>
    </location>
</feature>
<feature type="transmembrane region" description="Helical" evidence="2">
    <location>
        <begin position="166"/>
        <end position="194"/>
    </location>
</feature>
<feature type="region of interest" description="Disordered" evidence="1">
    <location>
        <begin position="448"/>
        <end position="560"/>
    </location>
</feature>
<dbReference type="OrthoDB" id="3365211at2759"/>
<name>A0A6J3MI12_9PEZI</name>
<reference evidence="4" key="3">
    <citation type="submission" date="2025-08" db="UniProtKB">
        <authorList>
            <consortium name="RefSeq"/>
        </authorList>
    </citation>
    <scope>IDENTIFICATION</scope>
    <source>
        <strain evidence="4">CBS 342.82</strain>
    </source>
</reference>
<feature type="compositionally biased region" description="Basic and acidic residues" evidence="1">
    <location>
        <begin position="537"/>
        <end position="560"/>
    </location>
</feature>
<dbReference type="GeneID" id="54358538"/>
<evidence type="ECO:0008006" key="5">
    <source>
        <dbReference type="Google" id="ProtNLM"/>
    </source>
</evidence>
<feature type="transmembrane region" description="Helical" evidence="2">
    <location>
        <begin position="334"/>
        <end position="359"/>
    </location>
</feature>
<sequence length="560" mass="62836">MSRLRSNTSVSRIPRRAEIYHDEYDSDVIDLLDLIDPEVRTIGTLTNLQNSLFVPDLGSLVNRRPTYDLTSRHDRIERPRNADSTRQERVEMDDLTSDQGPQRRLSIGSDLSDSRYAVLPHGVSLEGWNEEDIEELNDHVRHLLHSRREGFKRSWKGFKKYISRPLGLFVFIYATSVTLFGTAWVFALIGWIYVGNEERQDYIIDVIDNVLVAFFALMGDGLAPFRAVDTYHMCFIAHYHHLTWRLRQEKQLPELVDHNDLPDRHPSSDAATLEDTIVADMDKGTEEDPALAEYSVLTARQQKRLQYHQAKFSKSHTFYKPHETSTHHAFPLRLLVAVVVLLDFHSLFQIALGTCTWSIDYRVRPQALTATILACSLTCNIVAGILISVGDHRTRKKDVLERMFRQALTEEALKRMARSRARGDVALTVQPARLQSGEISNAVEAVTGKELPSSARAASAPDVRKTGSTASDSSPKDPHSSSSPSSPETAPPPAGLASANTSHPSASAPDVPSTNPAAHQQQQQQQQQQQTPIPTIRETKPSMDIDRTLEADLKDKDMAP</sequence>
<organism evidence="4">
    <name type="scientific">Dissoconium aciculare CBS 342.82</name>
    <dbReference type="NCBI Taxonomy" id="1314786"/>
    <lineage>
        <taxon>Eukaryota</taxon>
        <taxon>Fungi</taxon>
        <taxon>Dikarya</taxon>
        <taxon>Ascomycota</taxon>
        <taxon>Pezizomycotina</taxon>
        <taxon>Dothideomycetes</taxon>
        <taxon>Dothideomycetidae</taxon>
        <taxon>Mycosphaerellales</taxon>
        <taxon>Dissoconiaceae</taxon>
        <taxon>Dissoconium</taxon>
    </lineage>
</organism>
<dbReference type="Pfam" id="PF11204">
    <property type="entry name" value="DUF2985"/>
    <property type="match status" value="1"/>
</dbReference>
<reference evidence="4" key="2">
    <citation type="submission" date="2020-04" db="EMBL/GenBank/DDBJ databases">
        <authorList>
            <consortium name="NCBI Genome Project"/>
        </authorList>
    </citation>
    <scope>NUCLEOTIDE SEQUENCE</scope>
    <source>
        <strain evidence="4">CBS 342.82</strain>
    </source>
</reference>
<keyword evidence="2" id="KW-1133">Transmembrane helix</keyword>
<keyword evidence="2" id="KW-0472">Membrane</keyword>
<gene>
    <name evidence="4" type="ORF">K489DRAFT_310919</name>
</gene>
<dbReference type="PANTHER" id="PTHR35872:SF2">
    <property type="entry name" value="INTEGRAL MEMBRANE PROTEIN (AFU_ORTHOLOGUE AFUA_5G07110)"/>
    <property type="match status" value="1"/>
</dbReference>
<feature type="compositionally biased region" description="Basic and acidic residues" evidence="1">
    <location>
        <begin position="78"/>
        <end position="92"/>
    </location>
</feature>
<keyword evidence="3" id="KW-1185">Reference proteome</keyword>
<evidence type="ECO:0000256" key="1">
    <source>
        <dbReference type="SAM" id="MobiDB-lite"/>
    </source>
</evidence>
<protein>
    <recommendedName>
        <fullName evidence="5">Integral membrane protein</fullName>
    </recommendedName>
</protein>
<evidence type="ECO:0000256" key="2">
    <source>
        <dbReference type="SAM" id="Phobius"/>
    </source>
</evidence>
<proteinExistence type="predicted"/>
<dbReference type="AlphaFoldDB" id="A0A6J3MI12"/>
<feature type="region of interest" description="Disordered" evidence="1">
    <location>
        <begin position="78"/>
        <end position="104"/>
    </location>
</feature>
<accession>A0A6J3MI12</accession>
<dbReference type="PANTHER" id="PTHR35872">
    <property type="entry name" value="INTEGRAL MEMBRANE PROTEIN (AFU_ORTHOLOGUE AFUA_5G07110)"/>
    <property type="match status" value="1"/>
</dbReference>
<feature type="compositionally biased region" description="Low complexity" evidence="1">
    <location>
        <begin position="520"/>
        <end position="530"/>
    </location>
</feature>
<reference evidence="4" key="1">
    <citation type="submission" date="2020-01" db="EMBL/GenBank/DDBJ databases">
        <authorList>
            <consortium name="DOE Joint Genome Institute"/>
            <person name="Haridas S."/>
            <person name="Albert R."/>
            <person name="Binder M."/>
            <person name="Bloem J."/>
            <person name="Labutti K."/>
            <person name="Salamov A."/>
            <person name="Andreopoulos B."/>
            <person name="Baker S.E."/>
            <person name="Barry K."/>
            <person name="Bills G."/>
            <person name="Bluhm B.H."/>
            <person name="Cannon C."/>
            <person name="Castanera R."/>
            <person name="Culley D.E."/>
            <person name="Daum C."/>
            <person name="Ezra D."/>
            <person name="Gonzalez J.B."/>
            <person name="Henrissat B."/>
            <person name="Kuo A."/>
            <person name="Liang C."/>
            <person name="Lipzen A."/>
            <person name="Lutzoni F."/>
            <person name="Magnuson J."/>
            <person name="Mondo S."/>
            <person name="Nolan M."/>
            <person name="Ohm R."/>
            <person name="Pangilinan J."/>
            <person name="Park H.-J."/>
            <person name="Ramirez L."/>
            <person name="Alfaro M."/>
            <person name="Sun H."/>
            <person name="Tritt A."/>
            <person name="Yoshinaga Y."/>
            <person name="Zwiers L.-H."/>
            <person name="Turgeon B.G."/>
            <person name="Goodwin S.B."/>
            <person name="Spatafora J.W."/>
            <person name="Crous P.W."/>
            <person name="Grigoriev I.V."/>
        </authorList>
    </citation>
    <scope>NUCLEOTIDE SEQUENCE</scope>
    <source>
        <strain evidence="4">CBS 342.82</strain>
    </source>
</reference>